<keyword evidence="4" id="KW-1185">Reference proteome</keyword>
<evidence type="ECO:0000313" key="2">
    <source>
        <dbReference type="EMBL" id="OEH16253.1"/>
    </source>
</evidence>
<evidence type="ECO:0000313" key="1">
    <source>
        <dbReference type="EMBL" id="MEC5730752.1"/>
    </source>
</evidence>
<dbReference type="PANTHER" id="PTHR40275">
    <property type="entry name" value="SSL7038 PROTEIN"/>
    <property type="match status" value="1"/>
</dbReference>
<evidence type="ECO:0000313" key="3">
    <source>
        <dbReference type="Proteomes" id="UP000050495"/>
    </source>
</evidence>
<dbReference type="Proteomes" id="UP001175344">
    <property type="component" value="Unassembled WGS sequence"/>
</dbReference>
<reference evidence="1" key="4">
    <citation type="submission" date="2024-01" db="EMBL/GenBank/DDBJ databases">
        <authorList>
            <person name="Macesic N."/>
        </authorList>
    </citation>
    <scope>NUCLEOTIDE SEQUENCE</scope>
    <source>
        <strain evidence="1">CPO239</strain>
    </source>
</reference>
<reference evidence="2" key="2">
    <citation type="journal article" date="2017" name="PLoS ONE">
        <title>Genomic and phenotypic characterisation of fluoroquinolone resistance mechanisms in Enterobacteriaceae in Durban, South Africa.</title>
        <authorList>
            <person name="Osei Sekyere J."/>
            <person name="Amoako D.G."/>
        </authorList>
    </citation>
    <scope>NUCLEOTIDE SEQUENCE</scope>
    <source>
        <strain evidence="2">ST435:939705067</strain>
    </source>
</reference>
<dbReference type="EMBL" id="JARTQQ020000001">
    <property type="protein sequence ID" value="MEC5730752.1"/>
    <property type="molecule type" value="Genomic_DNA"/>
</dbReference>
<dbReference type="Proteomes" id="UP000050495">
    <property type="component" value="Unassembled WGS sequence"/>
</dbReference>
<dbReference type="GO" id="GO:0003677">
    <property type="term" value="F:DNA binding"/>
    <property type="evidence" value="ECO:0007669"/>
    <property type="project" value="UniProtKB-KW"/>
</dbReference>
<organism evidence="2 3">
    <name type="scientific">Enterobacter asburiae</name>
    <dbReference type="NCBI Taxonomy" id="61645"/>
    <lineage>
        <taxon>Bacteria</taxon>
        <taxon>Pseudomonadati</taxon>
        <taxon>Pseudomonadota</taxon>
        <taxon>Gammaproteobacteria</taxon>
        <taxon>Enterobacterales</taxon>
        <taxon>Enterobacteriaceae</taxon>
        <taxon>Enterobacter</taxon>
        <taxon>Enterobacter cloacae complex</taxon>
    </lineage>
</organism>
<dbReference type="EMBL" id="LJEY02000146">
    <property type="protein sequence ID" value="OEH16253.1"/>
    <property type="molecule type" value="Genomic_DNA"/>
</dbReference>
<dbReference type="InterPro" id="IPR010982">
    <property type="entry name" value="Lambda_DNA-bd_dom_sf"/>
</dbReference>
<evidence type="ECO:0000313" key="4">
    <source>
        <dbReference type="Proteomes" id="UP001175344"/>
    </source>
</evidence>
<reference evidence="2 3" key="1">
    <citation type="submission" date="2016-04" db="EMBL/GenBank/DDBJ databases">
        <authorList>
            <person name="Osei Sekyere J."/>
            <person name="Sivertsen A."/>
            <person name="Pedersen A.T."/>
            <person name="Sundsfjord A."/>
        </authorList>
    </citation>
    <scope>NUCLEOTIDE SEQUENCE [LARGE SCALE GENOMIC DNA]</scope>
    <source>
        <strain evidence="2 3">ST435:939705067</strain>
    </source>
</reference>
<accession>A0AAQ0XUP5</accession>
<dbReference type="Pfam" id="PF21716">
    <property type="entry name" value="dnstrm_HI1420"/>
    <property type="match status" value="1"/>
</dbReference>
<dbReference type="AlphaFoldDB" id="A0AAQ0XUP5"/>
<protein>
    <submittedName>
        <fullName evidence="2">DNA-binding protein</fullName>
    </submittedName>
</protein>
<dbReference type="InterPro" id="IPR014057">
    <property type="entry name" value="HI1420"/>
</dbReference>
<name>A0AAQ0XUP5_ENTAS</name>
<dbReference type="SUPFAM" id="SSF47413">
    <property type="entry name" value="lambda repressor-like DNA-binding domains"/>
    <property type="match status" value="1"/>
</dbReference>
<dbReference type="PANTHER" id="PTHR40275:SF1">
    <property type="entry name" value="SSL7038 PROTEIN"/>
    <property type="match status" value="1"/>
</dbReference>
<comment type="caution">
    <text evidence="2">The sequence shown here is derived from an EMBL/GenBank/DDBJ whole genome shotgun (WGS) entry which is preliminary data.</text>
</comment>
<gene>
    <name evidence="2" type="ORF">AN696_0212435</name>
    <name evidence="1" type="ORF">QAA55_020380</name>
</gene>
<keyword evidence="2" id="KW-0238">DNA-binding</keyword>
<reference evidence="1" key="3">
    <citation type="journal article" date="2023" name="Nat. Commun.">
        <title>Genomic dissection of endemic carbapenem resistance reveals metallo-beta-lactamase dissemination through clonal, plasmid and integron transfer.</title>
        <authorList>
            <person name="Macesic N."/>
            <person name="Hawkey J."/>
            <person name="Vezina B."/>
            <person name="Wisniewski J.A."/>
            <person name="Cottingham H."/>
            <person name="Blakeway L.V."/>
            <person name="Harshegyi T."/>
            <person name="Pragastis K."/>
            <person name="Badoordeen G.Z."/>
            <person name="Dennison A."/>
            <person name="Spelman D.W."/>
            <person name="Jenney A.W.J."/>
            <person name="Peleg A.Y."/>
        </authorList>
    </citation>
    <scope>NUCLEOTIDE SEQUENCE</scope>
    <source>
        <strain evidence="1">CPO239</strain>
    </source>
</reference>
<dbReference type="RefSeq" id="WP_045356040.1">
    <property type="nucleotide sequence ID" value="NZ_AP024498.1"/>
</dbReference>
<proteinExistence type="predicted"/>
<sequence>MAKSVLHDDAMVQLLKDSPDFAPVYLHQAFIEIDEPGGYEAFMLALRHVIEASGGMTVIAKRAGISRESLYKSLSPNGNPSFKRIAEVASATGYPISRIAAAGLNAPAWDARQNTP</sequence>